<dbReference type="EMBL" id="FNMZ01000002">
    <property type="protein sequence ID" value="SDW74079.1"/>
    <property type="molecule type" value="Genomic_DNA"/>
</dbReference>
<organism evidence="12 13">
    <name type="scientific">Albimonas donghaensis</name>
    <dbReference type="NCBI Taxonomy" id="356660"/>
    <lineage>
        <taxon>Bacteria</taxon>
        <taxon>Pseudomonadati</taxon>
        <taxon>Pseudomonadota</taxon>
        <taxon>Alphaproteobacteria</taxon>
        <taxon>Rhodobacterales</taxon>
        <taxon>Paracoccaceae</taxon>
        <taxon>Albimonas</taxon>
    </lineage>
</organism>
<dbReference type="AlphaFoldDB" id="A0A1H2W1U9"/>
<protein>
    <recommendedName>
        <fullName evidence="7 9">Uroporphyrinogen-III synthase</fullName>
        <ecNumber evidence="3 9">4.2.1.75</ecNumber>
    </recommendedName>
</protein>
<feature type="region of interest" description="Disordered" evidence="10">
    <location>
        <begin position="1"/>
        <end position="20"/>
    </location>
</feature>
<evidence type="ECO:0000256" key="1">
    <source>
        <dbReference type="ARBA" id="ARBA00004772"/>
    </source>
</evidence>
<keyword evidence="5 9" id="KW-0627">Porphyrin biosynthesis</keyword>
<feature type="domain" description="Tetrapyrrole biosynthesis uroporphyrinogen III synthase" evidence="11">
    <location>
        <begin position="31"/>
        <end position="242"/>
    </location>
</feature>
<sequence>MADEAHGPTGAAVPPRRPGLLVTRPAPADEELSAWARAAGFVPIPAPVMRLEPLPAAPPIEAAWDGRPDAVVLTSANAARCAPEAPELRAAPCWCVGEATAAAARAAGFADIRAGEGDAAALARRIAAGAPAGARLLHLRGRQGTADLAGALAAAGFAFTQSVVYEMRLETALPEAAIRALNAGEVTVVPAFSPRAARQLARLLDDRFDLRAVAAVAISAAAAAPLRAMGFAALRVAVAPAGPAMREAIRAAARDVSGR</sequence>
<dbReference type="GO" id="GO:0006780">
    <property type="term" value="P:uroporphyrinogen III biosynthetic process"/>
    <property type="evidence" value="ECO:0007669"/>
    <property type="project" value="UniProtKB-UniRule"/>
</dbReference>
<dbReference type="Gene3D" id="3.40.50.10090">
    <property type="match status" value="2"/>
</dbReference>
<dbReference type="GO" id="GO:0006782">
    <property type="term" value="P:protoporphyrinogen IX biosynthetic process"/>
    <property type="evidence" value="ECO:0007669"/>
    <property type="project" value="UniProtKB-UniRule"/>
</dbReference>
<gene>
    <name evidence="12" type="ORF">SAMN05444336_102230</name>
</gene>
<evidence type="ECO:0000256" key="4">
    <source>
        <dbReference type="ARBA" id="ARBA00023239"/>
    </source>
</evidence>
<dbReference type="Proteomes" id="UP000199118">
    <property type="component" value="Unassembled WGS sequence"/>
</dbReference>
<dbReference type="SUPFAM" id="SSF69618">
    <property type="entry name" value="HemD-like"/>
    <property type="match status" value="1"/>
</dbReference>
<evidence type="ECO:0000256" key="3">
    <source>
        <dbReference type="ARBA" id="ARBA00013109"/>
    </source>
</evidence>
<keyword evidence="13" id="KW-1185">Reference proteome</keyword>
<dbReference type="STRING" id="356660.SAMN05444336_102230"/>
<evidence type="ECO:0000256" key="2">
    <source>
        <dbReference type="ARBA" id="ARBA00008133"/>
    </source>
</evidence>
<dbReference type="InterPro" id="IPR003754">
    <property type="entry name" value="4pyrrol_synth_uPrphyn_synth"/>
</dbReference>
<comment type="similarity">
    <text evidence="2 9">Belongs to the uroporphyrinogen-III synthase family.</text>
</comment>
<dbReference type="RefSeq" id="WP_176954667.1">
    <property type="nucleotide sequence ID" value="NZ_FNMZ01000002.1"/>
</dbReference>
<dbReference type="InterPro" id="IPR039793">
    <property type="entry name" value="UROS/Hem4"/>
</dbReference>
<evidence type="ECO:0000313" key="12">
    <source>
        <dbReference type="EMBL" id="SDW74079.1"/>
    </source>
</evidence>
<accession>A0A1H2W1U9</accession>
<reference evidence="12 13" key="1">
    <citation type="submission" date="2016-10" db="EMBL/GenBank/DDBJ databases">
        <authorList>
            <person name="de Groot N.N."/>
        </authorList>
    </citation>
    <scope>NUCLEOTIDE SEQUENCE [LARGE SCALE GENOMIC DNA]</scope>
    <source>
        <strain evidence="12 13">DSM 17890</strain>
    </source>
</reference>
<evidence type="ECO:0000256" key="7">
    <source>
        <dbReference type="ARBA" id="ARBA00040167"/>
    </source>
</evidence>
<name>A0A1H2W1U9_9RHOB</name>
<evidence type="ECO:0000256" key="10">
    <source>
        <dbReference type="SAM" id="MobiDB-lite"/>
    </source>
</evidence>
<dbReference type="InterPro" id="IPR036108">
    <property type="entry name" value="4pyrrol_syn_uPrphyn_synt_sf"/>
</dbReference>
<dbReference type="Pfam" id="PF02602">
    <property type="entry name" value="HEM4"/>
    <property type="match status" value="1"/>
</dbReference>
<comment type="function">
    <text evidence="6 9">Catalyzes cyclization of the linear tetrapyrrole, hydroxymethylbilane, to the macrocyclic uroporphyrinogen III.</text>
</comment>
<evidence type="ECO:0000256" key="9">
    <source>
        <dbReference type="RuleBase" id="RU366031"/>
    </source>
</evidence>
<dbReference type="PANTHER" id="PTHR38042:SF1">
    <property type="entry name" value="UROPORPHYRINOGEN-III SYNTHASE, CHLOROPLASTIC"/>
    <property type="match status" value="1"/>
</dbReference>
<evidence type="ECO:0000256" key="6">
    <source>
        <dbReference type="ARBA" id="ARBA00037589"/>
    </source>
</evidence>
<comment type="pathway">
    <text evidence="1 9">Porphyrin-containing compound metabolism; protoporphyrin-IX biosynthesis; coproporphyrinogen-III from 5-aminolevulinate: step 3/4.</text>
</comment>
<proteinExistence type="inferred from homology"/>
<evidence type="ECO:0000256" key="5">
    <source>
        <dbReference type="ARBA" id="ARBA00023244"/>
    </source>
</evidence>
<keyword evidence="4 9" id="KW-0456">Lyase</keyword>
<dbReference type="PANTHER" id="PTHR38042">
    <property type="entry name" value="UROPORPHYRINOGEN-III SYNTHASE, CHLOROPLASTIC"/>
    <property type="match status" value="1"/>
</dbReference>
<dbReference type="GO" id="GO:0004852">
    <property type="term" value="F:uroporphyrinogen-III synthase activity"/>
    <property type="evidence" value="ECO:0007669"/>
    <property type="project" value="UniProtKB-UniRule"/>
</dbReference>
<dbReference type="EC" id="4.2.1.75" evidence="3 9"/>
<evidence type="ECO:0000256" key="8">
    <source>
        <dbReference type="ARBA" id="ARBA00048617"/>
    </source>
</evidence>
<comment type="catalytic activity">
    <reaction evidence="8 9">
        <text>hydroxymethylbilane = uroporphyrinogen III + H2O</text>
        <dbReference type="Rhea" id="RHEA:18965"/>
        <dbReference type="ChEBI" id="CHEBI:15377"/>
        <dbReference type="ChEBI" id="CHEBI:57308"/>
        <dbReference type="ChEBI" id="CHEBI:57845"/>
        <dbReference type="EC" id="4.2.1.75"/>
    </reaction>
</comment>
<evidence type="ECO:0000313" key="13">
    <source>
        <dbReference type="Proteomes" id="UP000199118"/>
    </source>
</evidence>
<evidence type="ECO:0000259" key="11">
    <source>
        <dbReference type="Pfam" id="PF02602"/>
    </source>
</evidence>